<dbReference type="Proteomes" id="UP000516132">
    <property type="component" value="Segment"/>
</dbReference>
<protein>
    <submittedName>
        <fullName evidence="1">Uncharacterized protein</fullName>
    </submittedName>
</protein>
<keyword evidence="2" id="KW-1185">Reference proteome</keyword>
<reference evidence="1 2" key="1">
    <citation type="submission" date="2020-06" db="EMBL/GenBank/DDBJ databases">
        <title>Characterization of Pseudomonas phiPsa374-like phages.</title>
        <authorList>
            <person name="Warring S."/>
            <person name="Malone L.M."/>
            <person name="Easingwood R.A."/>
            <person name="Rigano L."/>
            <person name="Frampton R.A."/>
            <person name="Lopez Acedo E."/>
            <person name="Templeton M.D."/>
            <person name="Kleffmann T."/>
            <person name="Bostina M."/>
            <person name="Fineran P.C."/>
        </authorList>
    </citation>
    <scope>NUCLEOTIDE SEQUENCE [LARGE SCALE GENOMIC DNA]</scope>
</reference>
<accession>A0A7G9V1V8</accession>
<organism evidence="1 2">
    <name type="scientific">Pseudomonas phage phiPsa315</name>
    <dbReference type="NCBI Taxonomy" id="1460363"/>
    <lineage>
        <taxon>Viruses</taxon>
        <taxon>Duplodnaviria</taxon>
        <taxon>Heunggongvirae</taxon>
        <taxon>Uroviricota</taxon>
        <taxon>Caudoviricetes</taxon>
        <taxon>Vandenendeviridae</taxon>
        <taxon>Gorskivirinae</taxon>
        <taxon>Otagovirus</taxon>
        <taxon>Otagovirus psa315</taxon>
    </lineage>
</organism>
<evidence type="ECO:0000313" key="2">
    <source>
        <dbReference type="Proteomes" id="UP000516132"/>
    </source>
</evidence>
<gene>
    <name evidence="1" type="ORF">phiPsa315_166</name>
</gene>
<dbReference type="EMBL" id="MT670419">
    <property type="protein sequence ID" value="QNO00264.1"/>
    <property type="molecule type" value="Genomic_DNA"/>
</dbReference>
<proteinExistence type="predicted"/>
<evidence type="ECO:0000313" key="1">
    <source>
        <dbReference type="EMBL" id="QNO00264.1"/>
    </source>
</evidence>
<sequence length="149" mass="16286">MINVTSLVHPAMILKIRQGLHYAIKCEGHKMGGHGNRVYIQNRKGHNILRLDWKGNGKYIAYGAESRDVTEIVKEALQRGCSSNRVKPRDLDRHTVPASEHSVAMARAYIESNPSLKARLAELARLAGMGAAKVAIVGLCLSNLSGGFI</sequence>
<name>A0A7G9V1V8_9CAUD</name>